<feature type="chain" id="PRO_5047056614" evidence="1">
    <location>
        <begin position="20"/>
        <end position="247"/>
    </location>
</feature>
<dbReference type="EMBL" id="JANUHA010000001">
    <property type="protein sequence ID" value="MCS0594917.1"/>
    <property type="molecule type" value="Genomic_DNA"/>
</dbReference>
<comment type="caution">
    <text evidence="2">The sequence shown here is derived from an EMBL/GenBank/DDBJ whole genome shotgun (WGS) entry which is preliminary data.</text>
</comment>
<evidence type="ECO:0000313" key="2">
    <source>
        <dbReference type="EMBL" id="MCS0594917.1"/>
    </source>
</evidence>
<keyword evidence="1" id="KW-0732">Signal</keyword>
<name>A0ABT2AFC1_9BURK</name>
<sequence>MKPLSIMAVLLTMAAPAFAQDAAIQDTPAEQVQVSSIKDPELQPYRHMVRGLDVWDEKRARLAPQASLRFELWTRDGKMANAEGLQLRLAGNTVDIALPLDKDATFVLPRSQEALSDNADLILNRKKEQFRWRPRVNTPGVPANARRLGDLRLECEVRAAVRKEEIPLMYRAGAVAAGGICNLPMTAYLYRAPQRLLSAVVVSGDRKSGLPLRDNGHVFQTPLRDKSWDNDALIVYTFAEPEPAATP</sequence>
<protein>
    <submittedName>
        <fullName evidence="2">Uncharacterized protein</fullName>
    </submittedName>
</protein>
<feature type="signal peptide" evidence="1">
    <location>
        <begin position="1"/>
        <end position="19"/>
    </location>
</feature>
<evidence type="ECO:0000313" key="3">
    <source>
        <dbReference type="Proteomes" id="UP001206572"/>
    </source>
</evidence>
<keyword evidence="3" id="KW-1185">Reference proteome</keyword>
<reference evidence="2 3" key="1">
    <citation type="submission" date="2022-08" db="EMBL/GenBank/DDBJ databases">
        <title>Reclassification of Massilia species as members of the genera Telluria, Duganella, Pseudoduganella, Mokoshia gen. nov. and Zemynaea gen. nov. using orthogonal and non-orthogonal genome-based approaches.</title>
        <authorList>
            <person name="Bowman J.P."/>
        </authorList>
    </citation>
    <scope>NUCLEOTIDE SEQUENCE [LARGE SCALE GENOMIC DNA]</scope>
    <source>
        <strain evidence="2 3">JCM 31661</strain>
    </source>
</reference>
<gene>
    <name evidence="2" type="ORF">NX780_00995</name>
</gene>
<dbReference type="RefSeq" id="WP_258826003.1">
    <property type="nucleotide sequence ID" value="NZ_JANUHA010000001.1"/>
</dbReference>
<organism evidence="2 3">
    <name type="scientific">Massilia agri</name>
    <dbReference type="NCBI Taxonomy" id="1886785"/>
    <lineage>
        <taxon>Bacteria</taxon>
        <taxon>Pseudomonadati</taxon>
        <taxon>Pseudomonadota</taxon>
        <taxon>Betaproteobacteria</taxon>
        <taxon>Burkholderiales</taxon>
        <taxon>Oxalobacteraceae</taxon>
        <taxon>Telluria group</taxon>
        <taxon>Massilia</taxon>
    </lineage>
</organism>
<dbReference type="Proteomes" id="UP001206572">
    <property type="component" value="Unassembled WGS sequence"/>
</dbReference>
<accession>A0ABT2AFC1</accession>
<evidence type="ECO:0000256" key="1">
    <source>
        <dbReference type="SAM" id="SignalP"/>
    </source>
</evidence>
<proteinExistence type="predicted"/>